<dbReference type="InterPro" id="IPR036322">
    <property type="entry name" value="WD40_repeat_dom_sf"/>
</dbReference>
<dbReference type="Proteomes" id="UP000248405">
    <property type="component" value="Unassembled WGS sequence"/>
</dbReference>
<dbReference type="OrthoDB" id="1932312at2759"/>
<accession>A0A319B5G4</accession>
<dbReference type="GeneID" id="37209789"/>
<gene>
    <name evidence="1" type="ORF">BO88DRAFT_395494</name>
</gene>
<organism evidence="1 2">
    <name type="scientific">Aspergillus vadensis (strain CBS 113365 / IMI 142717 / IBT 24658)</name>
    <dbReference type="NCBI Taxonomy" id="1448311"/>
    <lineage>
        <taxon>Eukaryota</taxon>
        <taxon>Fungi</taxon>
        <taxon>Dikarya</taxon>
        <taxon>Ascomycota</taxon>
        <taxon>Pezizomycotina</taxon>
        <taxon>Eurotiomycetes</taxon>
        <taxon>Eurotiomycetidae</taxon>
        <taxon>Eurotiales</taxon>
        <taxon>Aspergillaceae</taxon>
        <taxon>Aspergillus</taxon>
        <taxon>Aspergillus subgen. Circumdati</taxon>
    </lineage>
</organism>
<evidence type="ECO:0000313" key="1">
    <source>
        <dbReference type="EMBL" id="PYH65520.1"/>
    </source>
</evidence>
<name>A0A319B5G4_ASPVC</name>
<dbReference type="AlphaFoldDB" id="A0A319B5G4"/>
<dbReference type="SUPFAM" id="SSF50978">
    <property type="entry name" value="WD40 repeat-like"/>
    <property type="match status" value="1"/>
</dbReference>
<keyword evidence="2" id="KW-1185">Reference proteome</keyword>
<proteinExistence type="predicted"/>
<dbReference type="InterPro" id="IPR006594">
    <property type="entry name" value="LisH"/>
</dbReference>
<protein>
    <submittedName>
        <fullName evidence="1">Uncharacterized protein</fullName>
    </submittedName>
</protein>
<dbReference type="RefSeq" id="XP_025559314.1">
    <property type="nucleotide sequence ID" value="XM_025705197.1"/>
</dbReference>
<reference evidence="1" key="1">
    <citation type="submission" date="2016-12" db="EMBL/GenBank/DDBJ databases">
        <title>The genomes of Aspergillus section Nigri reveals drivers in fungal speciation.</title>
        <authorList>
            <consortium name="DOE Joint Genome Institute"/>
            <person name="Vesth T.C."/>
            <person name="Nybo J."/>
            <person name="Theobald S."/>
            <person name="Brandl J."/>
            <person name="Frisvad J.C."/>
            <person name="Nielsen K.F."/>
            <person name="Lyhne E.K."/>
            <person name="Kogle M.E."/>
            <person name="Kuo A."/>
            <person name="Riley R."/>
            <person name="Clum A."/>
            <person name="Nolan M."/>
            <person name="Lipzen A."/>
            <person name="Salamov A."/>
            <person name="Henrissat B."/>
            <person name="Wiebenga A."/>
            <person name="De Vries R.P."/>
            <person name="Grigoriev I.V."/>
            <person name="Mortensen U.H."/>
            <person name="Andersen M.R."/>
            <person name="Baker S.E."/>
        </authorList>
    </citation>
    <scope>NUCLEOTIDE SEQUENCE [LARGE SCALE GENOMIC DNA]</scope>
    <source>
        <strain evidence="1">CBS 113365</strain>
    </source>
</reference>
<evidence type="ECO:0000313" key="2">
    <source>
        <dbReference type="Proteomes" id="UP000248405"/>
    </source>
</evidence>
<dbReference type="PROSITE" id="PS50896">
    <property type="entry name" value="LISH"/>
    <property type="match status" value="1"/>
</dbReference>
<sequence length="622" mass="69001">MPPSSQNIPLASTLVARFLRTNNYTQTLKAFLQEAGLPSDAGEQRGKDDTSNWTIENVLEEKKAFDQSKNFERYGDNDKDKDVWSVPAPTKPNIIQTPTSSNLLACSVEQWQRPDAQAEPYLIATGADRHLHLFQTSPGHELVQSFTGTSEAPILSYIPIQKGKYILMTNMSGQLLLQKGAEIIDRRKDHAKYAVKVIAYEQKNNNSNGADATSTSTTIWIATAGWDSKIFLYRMQINNEAPTQIGDPIASIPLFSNPESILFTTHIDNPQDLILLVSRRDSSNLYYYHVKPSADSTTGYECPLIGKQNLAPHSNAWVAFSPSCLALSPHDPGLIAIATSTLPHMKVMIVRLLFPSAESLETGSAEQEQEPATQAAQAFAALSLQNREDAAILIQANTFAPQTAYSTPQVVWRPDGSGVWVNGDDGVVRGVEVKTGRVVTLLKDGHEVGCKIRTLWAGWVDGKDEGEREEWLVSGGFDKRAWDLLSARKINPSASAHGKISTKLYTHMPVSSSSTPTSPIIKLRYENRNVNKKRMNHRPREINEAQEKATLENRIHLLYVTNPVLRGNNNPTGHETLIHVFCLLTGALRCCRCRSHIVNTGNEIRANQPTQIAFISFKTFLY</sequence>
<dbReference type="EMBL" id="KZ821638">
    <property type="protein sequence ID" value="PYH65520.1"/>
    <property type="molecule type" value="Genomic_DNA"/>
</dbReference>